<comment type="caution">
    <text evidence="3">The sequence shown here is derived from an EMBL/GenBank/DDBJ whole genome shotgun (WGS) entry which is preliminary data.</text>
</comment>
<proteinExistence type="predicted"/>
<dbReference type="OrthoDB" id="1075306at2759"/>
<dbReference type="AlphaFoldDB" id="A0A565CVR5"/>
<keyword evidence="2" id="KW-0732">Signal</keyword>
<feature type="region of interest" description="Disordered" evidence="1">
    <location>
        <begin position="61"/>
        <end position="80"/>
    </location>
</feature>
<sequence length="80" mass="9023">MENKWSVVTMMFVLVVIAAIGGEATSHICTFKCEMTCGDPEFTSDCFKKCIAECEHPHTNAFHSTSQSRTKTKRMEEMRG</sequence>
<organism evidence="3 4">
    <name type="scientific">Arabis nemorensis</name>
    <dbReference type="NCBI Taxonomy" id="586526"/>
    <lineage>
        <taxon>Eukaryota</taxon>
        <taxon>Viridiplantae</taxon>
        <taxon>Streptophyta</taxon>
        <taxon>Embryophyta</taxon>
        <taxon>Tracheophyta</taxon>
        <taxon>Spermatophyta</taxon>
        <taxon>Magnoliopsida</taxon>
        <taxon>eudicotyledons</taxon>
        <taxon>Gunneridae</taxon>
        <taxon>Pentapetalae</taxon>
        <taxon>rosids</taxon>
        <taxon>malvids</taxon>
        <taxon>Brassicales</taxon>
        <taxon>Brassicaceae</taxon>
        <taxon>Arabideae</taxon>
        <taxon>Arabis</taxon>
    </lineage>
</organism>
<evidence type="ECO:0000256" key="1">
    <source>
        <dbReference type="SAM" id="MobiDB-lite"/>
    </source>
</evidence>
<evidence type="ECO:0000313" key="3">
    <source>
        <dbReference type="EMBL" id="VVB17829.1"/>
    </source>
</evidence>
<dbReference type="EMBL" id="CABITT030000008">
    <property type="protein sequence ID" value="VVB17829.1"/>
    <property type="molecule type" value="Genomic_DNA"/>
</dbReference>
<evidence type="ECO:0000313" key="4">
    <source>
        <dbReference type="Proteomes" id="UP000489600"/>
    </source>
</evidence>
<evidence type="ECO:0000256" key="2">
    <source>
        <dbReference type="SAM" id="SignalP"/>
    </source>
</evidence>
<keyword evidence="4" id="KW-1185">Reference proteome</keyword>
<gene>
    <name evidence="3" type="ORF">ANE_LOCUS28273</name>
</gene>
<feature type="chain" id="PRO_5022091061" description="Plant thionin family protein" evidence="2">
    <location>
        <begin position="25"/>
        <end position="80"/>
    </location>
</feature>
<name>A0A565CVR5_9BRAS</name>
<dbReference type="Proteomes" id="UP000489600">
    <property type="component" value="Unassembled WGS sequence"/>
</dbReference>
<protein>
    <recommendedName>
        <fullName evidence="5">Plant thionin family protein</fullName>
    </recommendedName>
</protein>
<accession>A0A565CVR5</accession>
<feature type="signal peptide" evidence="2">
    <location>
        <begin position="1"/>
        <end position="24"/>
    </location>
</feature>
<reference evidence="3" key="1">
    <citation type="submission" date="2019-07" db="EMBL/GenBank/DDBJ databases">
        <authorList>
            <person name="Dittberner H."/>
        </authorList>
    </citation>
    <scope>NUCLEOTIDE SEQUENCE [LARGE SCALE GENOMIC DNA]</scope>
</reference>
<evidence type="ECO:0008006" key="5">
    <source>
        <dbReference type="Google" id="ProtNLM"/>
    </source>
</evidence>